<dbReference type="InterPro" id="IPR016718">
    <property type="entry name" value="rRNA_m1G-MeTrfase_A_prd"/>
</dbReference>
<evidence type="ECO:0000313" key="4">
    <source>
        <dbReference type="Proteomes" id="UP001589894"/>
    </source>
</evidence>
<feature type="compositionally biased region" description="Polar residues" evidence="1">
    <location>
        <begin position="97"/>
        <end position="117"/>
    </location>
</feature>
<evidence type="ECO:0000313" key="3">
    <source>
        <dbReference type="EMBL" id="MFC0565152.1"/>
    </source>
</evidence>
<gene>
    <name evidence="3" type="ORF">ACFFHU_13535</name>
</gene>
<keyword evidence="3" id="KW-0808">Transferase</keyword>
<feature type="region of interest" description="Disordered" evidence="1">
    <location>
        <begin position="85"/>
        <end position="129"/>
    </location>
</feature>
<dbReference type="Pfam" id="PF21302">
    <property type="entry name" value="Zn_ribbon_RlmA"/>
    <property type="match status" value="1"/>
</dbReference>
<comment type="caution">
    <text evidence="3">The sequence shown here is derived from an EMBL/GenBank/DDBJ whole genome shotgun (WGS) entry which is preliminary data.</text>
</comment>
<evidence type="ECO:0000256" key="1">
    <source>
        <dbReference type="SAM" id="MobiDB-lite"/>
    </source>
</evidence>
<dbReference type="SUPFAM" id="SSF53335">
    <property type="entry name" value="S-adenosyl-L-methionine-dependent methyltransferases"/>
    <property type="match status" value="1"/>
</dbReference>
<keyword evidence="3" id="KW-0489">Methyltransferase</keyword>
<feature type="domain" description="23S rRNA (guanine(745)-N(1))-methyltransferase N-terminal" evidence="2">
    <location>
        <begin position="10"/>
        <end position="44"/>
    </location>
</feature>
<dbReference type="InterPro" id="IPR029063">
    <property type="entry name" value="SAM-dependent_MTases_sf"/>
</dbReference>
<reference evidence="3 4" key="1">
    <citation type="submission" date="2024-09" db="EMBL/GenBank/DDBJ databases">
        <authorList>
            <person name="Sun Q."/>
            <person name="Mori K."/>
        </authorList>
    </citation>
    <scope>NUCLEOTIDE SEQUENCE [LARGE SCALE GENOMIC DNA]</scope>
    <source>
        <strain evidence="3 4">TBRC 2205</strain>
    </source>
</reference>
<dbReference type="GO" id="GO:0008168">
    <property type="term" value="F:methyltransferase activity"/>
    <property type="evidence" value="ECO:0007669"/>
    <property type="project" value="UniProtKB-KW"/>
</dbReference>
<protein>
    <submittedName>
        <fullName evidence="3">RNA methyltransferase</fullName>
    </submittedName>
</protein>
<dbReference type="Gene3D" id="3.40.50.150">
    <property type="entry name" value="Vaccinia Virus protein VP39"/>
    <property type="match status" value="1"/>
</dbReference>
<sequence length="317" mass="33185">MRADVLSRLRCPVCADPLAATGSSLRCSRGHSFDVARQGYVNLLTGRSPHTGDTAEMVSAREDFLAAGHYAPIADLLAAAAAPELTGRPRPARPPASTTGHDGSSATGEGHDSSSATGEGHGSGRSYPDLVVDAGAGTGRYLAAVLEAAPDAVGLALDVSKPALRRAARAHRRASAALADTWRGLPVADGAARLVLNVFAPRNGAEFARVLCPDGLLLVVTPAADHLGALVDRLGLLRVDPDKADRVADSLAGRFEPVRRDLHRYDLRLDRPAVRTLVGMGPSAWHTEPARLAAALERLPEPVPVTVSVELAGYRPR</sequence>
<name>A0ABV6NWK5_9ACTN</name>
<organism evidence="3 4">
    <name type="scientific">Plantactinospora siamensis</name>
    <dbReference type="NCBI Taxonomy" id="555372"/>
    <lineage>
        <taxon>Bacteria</taxon>
        <taxon>Bacillati</taxon>
        <taxon>Actinomycetota</taxon>
        <taxon>Actinomycetes</taxon>
        <taxon>Micromonosporales</taxon>
        <taxon>Micromonosporaceae</taxon>
        <taxon>Plantactinospora</taxon>
    </lineage>
</organism>
<dbReference type="Proteomes" id="UP001589894">
    <property type="component" value="Unassembled WGS sequence"/>
</dbReference>
<dbReference type="GO" id="GO:0032259">
    <property type="term" value="P:methylation"/>
    <property type="evidence" value="ECO:0007669"/>
    <property type="project" value="UniProtKB-KW"/>
</dbReference>
<evidence type="ECO:0000259" key="2">
    <source>
        <dbReference type="Pfam" id="PF21302"/>
    </source>
</evidence>
<dbReference type="InterPro" id="IPR048647">
    <property type="entry name" value="RlmA_N"/>
</dbReference>
<dbReference type="RefSeq" id="WP_377338721.1">
    <property type="nucleotide sequence ID" value="NZ_JBHLUE010000011.1"/>
</dbReference>
<accession>A0ABV6NWK5</accession>
<dbReference type="EMBL" id="JBHLUE010000011">
    <property type="protein sequence ID" value="MFC0565152.1"/>
    <property type="molecule type" value="Genomic_DNA"/>
</dbReference>
<keyword evidence="4" id="KW-1185">Reference proteome</keyword>
<proteinExistence type="predicted"/>
<dbReference type="PIRSF" id="PIRSF018249">
    <property type="entry name" value="MyrA_prd"/>
    <property type="match status" value="1"/>
</dbReference>